<proteinExistence type="predicted"/>
<comment type="caution">
    <text evidence="1">The sequence shown here is derived from an EMBL/GenBank/DDBJ whole genome shotgun (WGS) entry which is preliminary data.</text>
</comment>
<dbReference type="Proteomes" id="UP000807353">
    <property type="component" value="Unassembled WGS sequence"/>
</dbReference>
<dbReference type="EMBL" id="MU150361">
    <property type="protein sequence ID" value="KAF9457713.1"/>
    <property type="molecule type" value="Genomic_DNA"/>
</dbReference>
<name>A0A9P5XUB6_9AGAR</name>
<dbReference type="AlphaFoldDB" id="A0A9P5XUB6"/>
<reference evidence="1" key="1">
    <citation type="submission" date="2020-11" db="EMBL/GenBank/DDBJ databases">
        <authorList>
            <consortium name="DOE Joint Genome Institute"/>
            <person name="Ahrendt S."/>
            <person name="Riley R."/>
            <person name="Andreopoulos W."/>
            <person name="Labutti K."/>
            <person name="Pangilinan J."/>
            <person name="Ruiz-Duenas F.J."/>
            <person name="Barrasa J.M."/>
            <person name="Sanchez-Garcia M."/>
            <person name="Camarero S."/>
            <person name="Miyauchi S."/>
            <person name="Serrano A."/>
            <person name="Linde D."/>
            <person name="Babiker R."/>
            <person name="Drula E."/>
            <person name="Ayuso-Fernandez I."/>
            <person name="Pacheco R."/>
            <person name="Padilla G."/>
            <person name="Ferreira P."/>
            <person name="Barriuso J."/>
            <person name="Kellner H."/>
            <person name="Castanera R."/>
            <person name="Alfaro M."/>
            <person name="Ramirez L."/>
            <person name="Pisabarro A.G."/>
            <person name="Kuo A."/>
            <person name="Tritt A."/>
            <person name="Lipzen A."/>
            <person name="He G."/>
            <person name="Yan M."/>
            <person name="Ng V."/>
            <person name="Cullen D."/>
            <person name="Martin F."/>
            <person name="Rosso M.-N."/>
            <person name="Henrissat B."/>
            <person name="Hibbett D."/>
            <person name="Martinez A.T."/>
            <person name="Grigoriev I.V."/>
        </authorList>
    </citation>
    <scope>NUCLEOTIDE SEQUENCE</scope>
    <source>
        <strain evidence="1">CBS 247.69</strain>
    </source>
</reference>
<gene>
    <name evidence="1" type="ORF">BDZ94DRAFT_1326065</name>
</gene>
<evidence type="ECO:0000313" key="1">
    <source>
        <dbReference type="EMBL" id="KAF9457713.1"/>
    </source>
</evidence>
<dbReference type="OrthoDB" id="3365698at2759"/>
<organism evidence="1 2">
    <name type="scientific">Collybia nuda</name>
    <dbReference type="NCBI Taxonomy" id="64659"/>
    <lineage>
        <taxon>Eukaryota</taxon>
        <taxon>Fungi</taxon>
        <taxon>Dikarya</taxon>
        <taxon>Basidiomycota</taxon>
        <taxon>Agaricomycotina</taxon>
        <taxon>Agaricomycetes</taxon>
        <taxon>Agaricomycetidae</taxon>
        <taxon>Agaricales</taxon>
        <taxon>Tricholomatineae</taxon>
        <taxon>Clitocybaceae</taxon>
        <taxon>Collybia</taxon>
    </lineage>
</organism>
<accession>A0A9P5XUB6</accession>
<evidence type="ECO:0000313" key="2">
    <source>
        <dbReference type="Proteomes" id="UP000807353"/>
    </source>
</evidence>
<keyword evidence="2" id="KW-1185">Reference proteome</keyword>
<sequence>MSDVAKETCSSRIKTSLNFPETTRSNDQLTDAETITARNLVELVKKQLRSFETALLLSISSRSYETGGIQLFTIQLAERARALYQLDRCKFALAPYKKLPVELISYIFTFILPSYATVYQERGSPTYLCLTQICSTWREIAFNTPLVWEVVLPRNEGCDNLIKLTNSWFRQSVRPRFSLIMPYKQLIEPLDWDWRPPRNLIDDIVIPHAHRFQKLSVIISMEAFEALVELPQGSWKSLEVLFLRIHDKAEEHFNHPASSFGLAPLLHEFGADVTSGCHISVYFPWAQITKLYLNGMLDADVHLRTLSHCPLLTDLILTTIFTIDANMESLIAQIPDLPLQFKFLSTIQLHFSCLNPYPFLSALGLPSARSVRIVHPERLDWISPGLIKFLRPMKTSLQQFESTYTHGFPAVVDESIFGYIPSLQALKLSQDYLIPEPILVKIGTGEFLPNLQHIEFNVEKLGPALDMLKVRVARAGLSRESSSCPVVAIRSANIGCSSWGSQDGETIHDLILQDVIVDLAQIG</sequence>
<protein>
    <recommendedName>
        <fullName evidence="3">F-box domain-containing protein</fullName>
    </recommendedName>
</protein>
<evidence type="ECO:0008006" key="3">
    <source>
        <dbReference type="Google" id="ProtNLM"/>
    </source>
</evidence>